<dbReference type="AlphaFoldDB" id="A0AA38TB59"/>
<keyword evidence="1" id="KW-0812">Transmembrane</keyword>
<keyword evidence="3" id="KW-1185">Reference proteome</keyword>
<keyword evidence="1" id="KW-0472">Membrane</keyword>
<reference evidence="2" key="1">
    <citation type="submission" date="2023-03" db="EMBL/GenBank/DDBJ databases">
        <title>Chromosome-scale reference genome and RAD-based genetic map of yellow starthistle (Centaurea solstitialis) reveal putative structural variation and QTLs associated with invader traits.</title>
        <authorList>
            <person name="Reatini B."/>
            <person name="Cang F.A."/>
            <person name="Jiang Q."/>
            <person name="Mckibben M.T.W."/>
            <person name="Barker M.S."/>
            <person name="Rieseberg L.H."/>
            <person name="Dlugosch K.M."/>
        </authorList>
    </citation>
    <scope>NUCLEOTIDE SEQUENCE</scope>
    <source>
        <strain evidence="2">CAN-66</strain>
        <tissue evidence="2">Leaf</tissue>
    </source>
</reference>
<accession>A0AA38TB59</accession>
<keyword evidence="1" id="KW-1133">Transmembrane helix</keyword>
<organism evidence="2 3">
    <name type="scientific">Centaurea solstitialis</name>
    <name type="common">yellow star-thistle</name>
    <dbReference type="NCBI Taxonomy" id="347529"/>
    <lineage>
        <taxon>Eukaryota</taxon>
        <taxon>Viridiplantae</taxon>
        <taxon>Streptophyta</taxon>
        <taxon>Embryophyta</taxon>
        <taxon>Tracheophyta</taxon>
        <taxon>Spermatophyta</taxon>
        <taxon>Magnoliopsida</taxon>
        <taxon>eudicotyledons</taxon>
        <taxon>Gunneridae</taxon>
        <taxon>Pentapetalae</taxon>
        <taxon>asterids</taxon>
        <taxon>campanulids</taxon>
        <taxon>Asterales</taxon>
        <taxon>Asteraceae</taxon>
        <taxon>Carduoideae</taxon>
        <taxon>Cardueae</taxon>
        <taxon>Centaureinae</taxon>
        <taxon>Centaurea</taxon>
    </lineage>
</organism>
<comment type="caution">
    <text evidence="2">The sequence shown here is derived from an EMBL/GenBank/DDBJ whole genome shotgun (WGS) entry which is preliminary data.</text>
</comment>
<dbReference type="EMBL" id="JARYMX010000003">
    <property type="protein sequence ID" value="KAJ9557714.1"/>
    <property type="molecule type" value="Genomic_DNA"/>
</dbReference>
<feature type="transmembrane region" description="Helical" evidence="1">
    <location>
        <begin position="24"/>
        <end position="47"/>
    </location>
</feature>
<name>A0AA38TB59_9ASTR</name>
<evidence type="ECO:0000313" key="2">
    <source>
        <dbReference type="EMBL" id="KAJ9557714.1"/>
    </source>
</evidence>
<protein>
    <submittedName>
        <fullName evidence="2">Uncharacterized protein</fullName>
    </submittedName>
</protein>
<sequence>MTVKITREKRGLSLAMLRMKTSSINVIVVTFGSTMLALPYHLLLIYLSTITLSFLSTRYHLLLIYLFTVTLSFLPTHFQIISISRTIIVNFARNPSYEMVGCIIVETIRYFSHIKCAPKCRAR</sequence>
<evidence type="ECO:0000313" key="3">
    <source>
        <dbReference type="Proteomes" id="UP001172457"/>
    </source>
</evidence>
<feature type="transmembrane region" description="Helical" evidence="1">
    <location>
        <begin position="59"/>
        <end position="78"/>
    </location>
</feature>
<proteinExistence type="predicted"/>
<gene>
    <name evidence="2" type="ORF">OSB04_012328</name>
</gene>
<dbReference type="Proteomes" id="UP001172457">
    <property type="component" value="Chromosome 3"/>
</dbReference>
<evidence type="ECO:0000256" key="1">
    <source>
        <dbReference type="SAM" id="Phobius"/>
    </source>
</evidence>